<dbReference type="PROSITE" id="PS51819">
    <property type="entry name" value="VOC"/>
    <property type="match status" value="2"/>
</dbReference>
<keyword evidence="4" id="KW-1185">Reference proteome</keyword>
<sequence>MADTKVSERAGRASVIPRWSRLPTATSGAAPDGTRMDAVQLLVRDLDAMTAYYRRAVTLDVLDQSGPAVTLGRGGTPIVELRQARDLPSFDHGGAGLYHTAILFEDERRLASAVLSMAQRAPQTFIGSADHLVSEAFYFTDPEGNGLELYHDRPSGQWNVGADGRVDMTTLPLDPNRFLRQWLDPEPGDAGVSAVVGHVHLQVGDIEQAKRFYVGVLGFDVTAELGGTALFVSAGGYHHHIGMNTWQSRGAGPRAASLGLGDVRILVPTRDDVESIEERLRGHGIAAVDDGRTLRVEDPWRTRLAIAPEIGG</sequence>
<reference evidence="4" key="1">
    <citation type="journal article" date="2019" name="Int. J. Syst. Evol. Microbiol.">
        <title>The Global Catalogue of Microorganisms (GCM) 10K type strain sequencing project: providing services to taxonomists for standard genome sequencing and annotation.</title>
        <authorList>
            <consortium name="The Broad Institute Genomics Platform"/>
            <consortium name="The Broad Institute Genome Sequencing Center for Infectious Disease"/>
            <person name="Wu L."/>
            <person name="Ma J."/>
        </authorList>
    </citation>
    <scope>NUCLEOTIDE SEQUENCE [LARGE SCALE GENOMIC DNA]</scope>
    <source>
        <strain evidence="4">CCUG 56698</strain>
    </source>
</reference>
<keyword evidence="1" id="KW-0479">Metal-binding</keyword>
<gene>
    <name evidence="3" type="ORF">ACFQWG_05405</name>
</gene>
<dbReference type="Proteomes" id="UP001596527">
    <property type="component" value="Unassembled WGS sequence"/>
</dbReference>
<dbReference type="Pfam" id="PF00903">
    <property type="entry name" value="Glyoxalase"/>
    <property type="match status" value="2"/>
</dbReference>
<evidence type="ECO:0000256" key="1">
    <source>
        <dbReference type="ARBA" id="ARBA00022723"/>
    </source>
</evidence>
<dbReference type="InterPro" id="IPR018146">
    <property type="entry name" value="Glyoxalase_1_CS"/>
</dbReference>
<dbReference type="InterPro" id="IPR004360">
    <property type="entry name" value="Glyas_Fos-R_dOase_dom"/>
</dbReference>
<dbReference type="RefSeq" id="WP_380972889.1">
    <property type="nucleotide sequence ID" value="NZ_JBHTEF010000001.1"/>
</dbReference>
<dbReference type="InterPro" id="IPR037523">
    <property type="entry name" value="VOC_core"/>
</dbReference>
<dbReference type="EMBL" id="JBHTEF010000001">
    <property type="protein sequence ID" value="MFC7580645.1"/>
    <property type="molecule type" value="Genomic_DNA"/>
</dbReference>
<name>A0ABW2SKJ5_9ACTO</name>
<dbReference type="PANTHER" id="PTHR43279:SF1">
    <property type="entry name" value="CATECHOL-2,3-DIOXYGENASE"/>
    <property type="match status" value="1"/>
</dbReference>
<evidence type="ECO:0000259" key="2">
    <source>
        <dbReference type="PROSITE" id="PS51819"/>
    </source>
</evidence>
<dbReference type="PROSITE" id="PS00934">
    <property type="entry name" value="GLYOXALASE_I_1"/>
    <property type="match status" value="1"/>
</dbReference>
<comment type="caution">
    <text evidence="3">The sequence shown here is derived from an EMBL/GenBank/DDBJ whole genome shotgun (WGS) entry which is preliminary data.</text>
</comment>
<feature type="domain" description="VOC" evidence="2">
    <location>
        <begin position="195"/>
        <end position="312"/>
    </location>
</feature>
<organism evidence="3 4">
    <name type="scientific">Schaalia naturae</name>
    <dbReference type="NCBI Taxonomy" id="635203"/>
    <lineage>
        <taxon>Bacteria</taxon>
        <taxon>Bacillati</taxon>
        <taxon>Actinomycetota</taxon>
        <taxon>Actinomycetes</taxon>
        <taxon>Actinomycetales</taxon>
        <taxon>Actinomycetaceae</taxon>
        <taxon>Schaalia</taxon>
    </lineage>
</organism>
<proteinExistence type="predicted"/>
<dbReference type="SUPFAM" id="SSF54593">
    <property type="entry name" value="Glyoxalase/Bleomycin resistance protein/Dihydroxybiphenyl dioxygenase"/>
    <property type="match status" value="2"/>
</dbReference>
<dbReference type="PANTHER" id="PTHR43279">
    <property type="entry name" value="CATECHOL-2,3-DIOXYGENASE"/>
    <property type="match status" value="1"/>
</dbReference>
<dbReference type="Gene3D" id="3.10.180.10">
    <property type="entry name" value="2,3-Dihydroxybiphenyl 1,2-Dioxygenase, domain 1"/>
    <property type="match status" value="2"/>
</dbReference>
<protein>
    <submittedName>
        <fullName evidence="3">VOC family protein</fullName>
    </submittedName>
</protein>
<feature type="domain" description="VOC" evidence="2">
    <location>
        <begin position="35"/>
        <end position="152"/>
    </location>
</feature>
<evidence type="ECO:0000313" key="3">
    <source>
        <dbReference type="EMBL" id="MFC7580645.1"/>
    </source>
</evidence>
<evidence type="ECO:0000313" key="4">
    <source>
        <dbReference type="Proteomes" id="UP001596527"/>
    </source>
</evidence>
<dbReference type="InterPro" id="IPR029068">
    <property type="entry name" value="Glyas_Bleomycin-R_OHBP_Dase"/>
</dbReference>
<dbReference type="CDD" id="cd16359">
    <property type="entry name" value="VOC_BsCatE_like_C"/>
    <property type="match status" value="1"/>
</dbReference>
<accession>A0ABW2SKJ5</accession>